<evidence type="ECO:0000313" key="1">
    <source>
        <dbReference type="EMBL" id="MFD1313540.1"/>
    </source>
</evidence>
<evidence type="ECO:0000313" key="2">
    <source>
        <dbReference type="Proteomes" id="UP001597058"/>
    </source>
</evidence>
<accession>A0ABW3XXW2</accession>
<comment type="caution">
    <text evidence="1">The sequence shown here is derived from an EMBL/GenBank/DDBJ whole genome shotgun (WGS) entry which is preliminary data.</text>
</comment>
<dbReference type="Proteomes" id="UP001597058">
    <property type="component" value="Unassembled WGS sequence"/>
</dbReference>
<protein>
    <recommendedName>
        <fullName evidence="3">Transposase</fullName>
    </recommendedName>
</protein>
<keyword evidence="2" id="KW-1185">Reference proteome</keyword>
<sequence length="129" mass="14658">MTLAQVEAGAKTNENTHFHRSWHQWPWPRHRRHLRRPHSVKVNISWLAETKKTHYIAVIKTNQPTAHRQLAALPWRGIAVQHTASGTGHGRRESRSIKTFAVADELGGIASPVIFFAVLQEDRWPPGPA</sequence>
<reference evidence="2" key="1">
    <citation type="journal article" date="2019" name="Int. J. Syst. Evol. Microbiol.">
        <title>The Global Catalogue of Microorganisms (GCM) 10K type strain sequencing project: providing services to taxonomists for standard genome sequencing and annotation.</title>
        <authorList>
            <consortium name="The Broad Institute Genomics Platform"/>
            <consortium name="The Broad Institute Genome Sequencing Center for Infectious Disease"/>
            <person name="Wu L."/>
            <person name="Ma J."/>
        </authorList>
    </citation>
    <scope>NUCLEOTIDE SEQUENCE [LARGE SCALE GENOMIC DNA]</scope>
    <source>
        <strain evidence="2">CGMCC 4.7020</strain>
    </source>
</reference>
<organism evidence="1 2">
    <name type="scientific">Streptomyces kaempferi</name>
    <dbReference type="NCBI Taxonomy" id="333725"/>
    <lineage>
        <taxon>Bacteria</taxon>
        <taxon>Bacillati</taxon>
        <taxon>Actinomycetota</taxon>
        <taxon>Actinomycetes</taxon>
        <taxon>Kitasatosporales</taxon>
        <taxon>Streptomycetaceae</taxon>
        <taxon>Streptomyces</taxon>
    </lineage>
</organism>
<dbReference type="RefSeq" id="WP_381242355.1">
    <property type="nucleotide sequence ID" value="NZ_JBHSKH010000117.1"/>
</dbReference>
<dbReference type="EMBL" id="JBHTMM010000212">
    <property type="protein sequence ID" value="MFD1313540.1"/>
    <property type="molecule type" value="Genomic_DNA"/>
</dbReference>
<name>A0ABW3XXW2_9ACTN</name>
<proteinExistence type="predicted"/>
<evidence type="ECO:0008006" key="3">
    <source>
        <dbReference type="Google" id="ProtNLM"/>
    </source>
</evidence>
<gene>
    <name evidence="1" type="ORF">ACFQ5X_48585</name>
</gene>